<dbReference type="GO" id="GO:0005737">
    <property type="term" value="C:cytoplasm"/>
    <property type="evidence" value="ECO:0007669"/>
    <property type="project" value="TreeGrafter"/>
</dbReference>
<evidence type="ECO:0000256" key="5">
    <source>
        <dbReference type="ARBA" id="ARBA00012040"/>
    </source>
</evidence>
<keyword evidence="12" id="KW-0812">Transmembrane</keyword>
<evidence type="ECO:0000256" key="11">
    <source>
        <dbReference type="ARBA" id="ARBA00049247"/>
    </source>
</evidence>
<evidence type="ECO:0000256" key="6">
    <source>
        <dbReference type="ARBA" id="ARBA00020144"/>
    </source>
</evidence>
<dbReference type="PANTHER" id="PTHR48083">
    <property type="entry name" value="MEDIUM-CHAIN SPECIFIC ACYL-COA DEHYDROGENASE, MITOCHONDRIAL-RELATED"/>
    <property type="match status" value="1"/>
</dbReference>
<dbReference type="NCBIfam" id="NF007000">
    <property type="entry name" value="PRK09463.1"/>
    <property type="match status" value="1"/>
</dbReference>
<dbReference type="KEGG" id="fiy:BN1229_v1_3031"/>
<dbReference type="EC" id="1.3.8.7" evidence="4"/>
<dbReference type="Pfam" id="PF02771">
    <property type="entry name" value="Acyl-CoA_dh_N"/>
    <property type="match status" value="1"/>
</dbReference>
<dbReference type="Pfam" id="PF00441">
    <property type="entry name" value="Acyl-CoA_dh_1"/>
    <property type="match status" value="1"/>
</dbReference>
<dbReference type="InterPro" id="IPR046373">
    <property type="entry name" value="Acyl-CoA_Oxase/DH_mid-dom_sf"/>
</dbReference>
<evidence type="ECO:0000256" key="2">
    <source>
        <dbReference type="ARBA" id="ARBA00005005"/>
    </source>
</evidence>
<dbReference type="Pfam" id="PF09317">
    <property type="entry name" value="ACDH_C"/>
    <property type="match status" value="1"/>
</dbReference>
<evidence type="ECO:0000259" key="14">
    <source>
        <dbReference type="Pfam" id="PF02771"/>
    </source>
</evidence>
<dbReference type="GO" id="GO:0070991">
    <property type="term" value="F:medium-chain fatty acyl-CoA dehydrogenase activity"/>
    <property type="evidence" value="ECO:0007669"/>
    <property type="project" value="UniProtKB-EC"/>
</dbReference>
<dbReference type="InterPro" id="IPR050741">
    <property type="entry name" value="Acyl-CoA_dehydrogenase"/>
</dbReference>
<dbReference type="GO" id="GO:0050660">
    <property type="term" value="F:flavin adenine dinucleotide binding"/>
    <property type="evidence" value="ECO:0007669"/>
    <property type="project" value="InterPro"/>
</dbReference>
<evidence type="ECO:0000313" key="17">
    <source>
        <dbReference type="Proteomes" id="UP000033187"/>
    </source>
</evidence>
<keyword evidence="12" id="KW-0472">Membrane</keyword>
<feature type="transmembrane region" description="Helical" evidence="12">
    <location>
        <begin position="49"/>
        <end position="71"/>
    </location>
</feature>
<dbReference type="EC" id="1.3.8.8" evidence="5"/>
<evidence type="ECO:0000256" key="9">
    <source>
        <dbReference type="ARBA" id="ARBA00023002"/>
    </source>
</evidence>
<keyword evidence="12" id="KW-1133">Transmembrane helix</keyword>
<reference evidence="17" key="1">
    <citation type="submission" date="2015-02" db="EMBL/GenBank/DDBJ databases">
        <authorList>
            <person name="Chooi Y.-H."/>
        </authorList>
    </citation>
    <scope>NUCLEOTIDE SEQUENCE [LARGE SCALE GENOMIC DNA]</scope>
    <source>
        <strain evidence="17">strain Y</strain>
    </source>
</reference>
<evidence type="ECO:0000256" key="7">
    <source>
        <dbReference type="ARBA" id="ARBA00022630"/>
    </source>
</evidence>
<gene>
    <name evidence="16" type="primary">fadE</name>
    <name evidence="16" type="ORF">YBN1229_v1_3031</name>
</gene>
<name>A0A0D6JI26_9HYPH</name>
<dbReference type="Proteomes" id="UP000033187">
    <property type="component" value="Chromosome 1"/>
</dbReference>
<dbReference type="SUPFAM" id="SSF47203">
    <property type="entry name" value="Acyl-CoA dehydrogenase C-terminal domain-like"/>
    <property type="match status" value="1"/>
</dbReference>
<keyword evidence="17" id="KW-1185">Reference proteome</keyword>
<dbReference type="SUPFAM" id="SSF56645">
    <property type="entry name" value="Acyl-CoA dehydrogenase NM domain-like"/>
    <property type="match status" value="1"/>
</dbReference>
<dbReference type="GO" id="GO:0004466">
    <property type="term" value="F:long-chain fatty acyl-CoA dehydrogenase activity"/>
    <property type="evidence" value="ECO:0007669"/>
    <property type="project" value="UniProtKB-EC"/>
</dbReference>
<evidence type="ECO:0000256" key="3">
    <source>
        <dbReference type="ARBA" id="ARBA00009347"/>
    </source>
</evidence>
<dbReference type="InterPro" id="IPR013786">
    <property type="entry name" value="AcylCoA_DH/ox_N"/>
</dbReference>
<dbReference type="UniPathway" id="UPA00659"/>
<dbReference type="FunFam" id="1.20.140.10:FF:000009">
    <property type="entry name" value="Acyl-CoA dehydrogenase"/>
    <property type="match status" value="1"/>
</dbReference>
<dbReference type="InterPro" id="IPR009075">
    <property type="entry name" value="AcylCo_DH/oxidase_C"/>
</dbReference>
<dbReference type="KEGG" id="fil:BN1229_v1_2885"/>
<dbReference type="Gene3D" id="2.40.110.10">
    <property type="entry name" value="Butyryl-CoA Dehydrogenase, subunit A, domain 2"/>
    <property type="match status" value="1"/>
</dbReference>
<feature type="domain" description="Acyl-CoA dehydrogenase/oxidase N-terminal" evidence="14">
    <location>
        <begin position="147"/>
        <end position="241"/>
    </location>
</feature>
<dbReference type="AlphaFoldDB" id="A0A0D6JI26"/>
<comment type="similarity">
    <text evidence="3">Belongs to the acyl-CoA dehydrogenase family.</text>
</comment>
<evidence type="ECO:0000256" key="8">
    <source>
        <dbReference type="ARBA" id="ARBA00022827"/>
    </source>
</evidence>
<feature type="domain" description="Acyl-CoA dehydrogenase C-terminal bacterial-type" evidence="15">
    <location>
        <begin position="522"/>
        <end position="806"/>
    </location>
</feature>
<evidence type="ECO:0000313" key="16">
    <source>
        <dbReference type="EMBL" id="CPR21397.1"/>
    </source>
</evidence>
<comment type="cofactor">
    <cofactor evidence="1">
        <name>FAD</name>
        <dbReference type="ChEBI" id="CHEBI:57692"/>
    </cofactor>
</comment>
<dbReference type="InterPro" id="IPR036250">
    <property type="entry name" value="AcylCo_DH-like_C"/>
</dbReference>
<dbReference type="RefSeq" id="WP_046478647.1">
    <property type="nucleotide sequence ID" value="NZ_LN829119.1"/>
</dbReference>
<organism evidence="16 17">
    <name type="scientific">Candidatus Filomicrobium marinum</name>
    <dbReference type="NCBI Taxonomy" id="1608628"/>
    <lineage>
        <taxon>Bacteria</taxon>
        <taxon>Pseudomonadati</taxon>
        <taxon>Pseudomonadota</taxon>
        <taxon>Alphaproteobacteria</taxon>
        <taxon>Hyphomicrobiales</taxon>
        <taxon>Hyphomicrobiaceae</taxon>
        <taxon>Filomicrobium</taxon>
    </lineage>
</organism>
<evidence type="ECO:0000256" key="12">
    <source>
        <dbReference type="SAM" id="Phobius"/>
    </source>
</evidence>
<dbReference type="Gene3D" id="1.10.540.10">
    <property type="entry name" value="Acyl-CoA dehydrogenase/oxidase, N-terminal domain"/>
    <property type="match status" value="1"/>
</dbReference>
<dbReference type="NCBIfam" id="NF009586">
    <property type="entry name" value="PRK13026.1"/>
    <property type="match status" value="1"/>
</dbReference>
<dbReference type="PANTHER" id="PTHR48083:SF33">
    <property type="entry name" value="ACYL-COENZYME A DEHYDROGENASE"/>
    <property type="match status" value="1"/>
</dbReference>
<dbReference type="OrthoDB" id="9802447at2"/>
<keyword evidence="9 16" id="KW-0560">Oxidoreductase</keyword>
<evidence type="ECO:0000259" key="15">
    <source>
        <dbReference type="Pfam" id="PF09317"/>
    </source>
</evidence>
<evidence type="ECO:0000259" key="13">
    <source>
        <dbReference type="Pfam" id="PF00441"/>
    </source>
</evidence>
<dbReference type="InterPro" id="IPR037069">
    <property type="entry name" value="AcylCoA_DH/ox_N_sf"/>
</dbReference>
<feature type="domain" description="Acyl-CoA dehydrogenase/oxidase C-terminal" evidence="13">
    <location>
        <begin position="368"/>
        <end position="487"/>
    </location>
</feature>
<dbReference type="EMBL" id="LN829119">
    <property type="protein sequence ID" value="CPR21397.1"/>
    <property type="molecule type" value="Genomic_DNA"/>
</dbReference>
<dbReference type="Gene3D" id="1.20.140.10">
    <property type="entry name" value="Butyryl-CoA Dehydrogenase, subunit A, domain 3"/>
    <property type="match status" value="1"/>
</dbReference>
<keyword evidence="7" id="KW-0285">Flavoprotein</keyword>
<evidence type="ECO:0000256" key="10">
    <source>
        <dbReference type="ARBA" id="ARBA00047882"/>
    </source>
</evidence>
<comment type="pathway">
    <text evidence="2">Lipid metabolism; fatty acid beta-oxidation.</text>
</comment>
<accession>A0A0D6JI26</accession>
<keyword evidence="8" id="KW-0274">FAD</keyword>
<comment type="catalytic activity">
    <reaction evidence="11">
        <text>a long-chain 2,3-saturated fatty acyl-CoA + oxidized [electron-transfer flavoprotein] + H(+) = a long-chain (2E)-enoyl-CoA + reduced [electron-transfer flavoprotein]</text>
        <dbReference type="Rhea" id="RHEA:17721"/>
        <dbReference type="Rhea" id="RHEA-COMP:10685"/>
        <dbReference type="Rhea" id="RHEA-COMP:10686"/>
        <dbReference type="ChEBI" id="CHEBI:15378"/>
        <dbReference type="ChEBI" id="CHEBI:57692"/>
        <dbReference type="ChEBI" id="CHEBI:58307"/>
        <dbReference type="ChEBI" id="CHEBI:83721"/>
        <dbReference type="ChEBI" id="CHEBI:83727"/>
        <dbReference type="EC" id="1.3.8.8"/>
    </reaction>
</comment>
<sequence>MLFVVVLVAVLWVLAIRRAPLTVWAGVIAIATFLAQSDLIDGVARAPEFGATQLLAWIPAIVLALLTLPAVRRAVLIKPAYGLLKGTLPKVSDTETQALEAGTVGFDAELFSGRPDWDKLRGLPPIVLTNEEQAFLDGPTEELCGMIDDWRIRFTEREIPQEIWDFVAQHGFLGMLISKEHGGLGFSAQAQSLILGKIASRSPDVSTIVMVPNSLGPGELIEKYGTTEQKHHYLPRLAKGEEIPCFALTGPTSGSDAAAMRDIGHVCRGLYKGQEVLGIRLNWDKRYITLGPKATLLGLAFRLFDEDNLLGKGTDVGITLALIPTSHSGVEIGRRHLPCGQAFPNGPTWGKDVFIPMTWVIGGQAQAGNGWRMLMECLAAGRAISLPSSATAGTKAMLRLTSAYARIRKQFGIPIARMDGIGEPLARLVESAYVNEAGRAVTAAMVSRGERPSVISALMKYQTTERMRRAVNDAMDIHGGRAICDGPHNYLLSPYQMVPVGITVEGANILTRTLITFAQGALRSHPHLYDEVKAIQNPDRVAGLNAFDKAFCGHISFTISNIAGALFHNLTFGAFAGTPDNVGMRERWYRQVSRQSRNFALLADMMVISLGGGLKTQQKLTGRMADALSELYLVSCVLKRFEDDGRPPSDKPLVELAARNGLFRCQEALIGVIDNFPMMPMRFILSVLVFPFGRPYRPASDRLAKSILPLALEPGEARDRLTRYIYVSDDADDAGGLLEVTLTKVIAAEPAEKKLERAIRAGTVRRYHGLDWYAEAVSKGVLTQAEADQLRDADQHVARAIAVDHFDPAELKPNYEVADRSESRLASRAAE</sequence>
<proteinExistence type="inferred from homology"/>
<comment type="catalytic activity">
    <reaction evidence="10">
        <text>a medium-chain 2,3-saturated fatty acyl-CoA + oxidized [electron-transfer flavoprotein] + H(+) = a medium-chain (2E)-enoyl-CoA + reduced [electron-transfer flavoprotein]</text>
        <dbReference type="Rhea" id="RHEA:14477"/>
        <dbReference type="Rhea" id="RHEA-COMP:10685"/>
        <dbReference type="Rhea" id="RHEA-COMP:10686"/>
        <dbReference type="ChEBI" id="CHEBI:15378"/>
        <dbReference type="ChEBI" id="CHEBI:57692"/>
        <dbReference type="ChEBI" id="CHEBI:58307"/>
        <dbReference type="ChEBI" id="CHEBI:83723"/>
        <dbReference type="ChEBI" id="CHEBI:83726"/>
        <dbReference type="EC" id="1.3.8.7"/>
    </reaction>
</comment>
<dbReference type="InterPro" id="IPR009100">
    <property type="entry name" value="AcylCoA_DH/oxidase_NM_dom_sf"/>
</dbReference>
<evidence type="ECO:0000256" key="1">
    <source>
        <dbReference type="ARBA" id="ARBA00001974"/>
    </source>
</evidence>
<evidence type="ECO:0000256" key="4">
    <source>
        <dbReference type="ARBA" id="ARBA00012033"/>
    </source>
</evidence>
<protein>
    <recommendedName>
        <fullName evidence="6">Acyl-coenzyme A dehydrogenase</fullName>
        <ecNumber evidence="4">1.3.8.7</ecNumber>
        <ecNumber evidence="5">1.3.8.8</ecNumber>
    </recommendedName>
</protein>
<dbReference type="InterPro" id="IPR015396">
    <property type="entry name" value="FadE_C"/>
</dbReference>
<dbReference type="GO" id="GO:0033539">
    <property type="term" value="P:fatty acid beta-oxidation using acyl-CoA dehydrogenase"/>
    <property type="evidence" value="ECO:0007669"/>
    <property type="project" value="InterPro"/>
</dbReference>